<evidence type="ECO:0000313" key="7">
    <source>
        <dbReference type="Proteomes" id="UP000799772"/>
    </source>
</evidence>
<gene>
    <name evidence="6" type="ORF">NA57DRAFT_66005</name>
</gene>
<keyword evidence="7" id="KW-1185">Reference proteome</keyword>
<accession>A0A9P4IEN2</accession>
<dbReference type="FunFam" id="3.60.20.10:FF:000008">
    <property type="entry name" value="Proteasome subunit beta type-4"/>
    <property type="match status" value="1"/>
</dbReference>
<comment type="subunit">
    <text evidence="5">Component of the proteasome complex.</text>
</comment>
<comment type="caution">
    <text evidence="6">The sequence shown here is derived from an EMBL/GenBank/DDBJ whole genome shotgun (WGS) entry which is preliminary data.</text>
</comment>
<protein>
    <recommendedName>
        <fullName evidence="5">Proteasome subunit beta</fullName>
    </recommendedName>
</protein>
<comment type="function">
    <text evidence="5">Component of the proteasome, a multicatalytic proteinase complex which is characterized by its ability to cleave peptides with Arg, Phe, Tyr, Leu, and Glu adjacent to the leaving group at neutral or slightly basic pH. The proteasome has an ATP-dependent proteolytic activity.</text>
</comment>
<proteinExistence type="inferred from homology"/>
<dbReference type="EMBL" id="ML978126">
    <property type="protein sequence ID" value="KAF2098613.1"/>
    <property type="molecule type" value="Genomic_DNA"/>
</dbReference>
<dbReference type="PANTHER" id="PTHR32194">
    <property type="entry name" value="METALLOPROTEASE TLDD"/>
    <property type="match status" value="1"/>
</dbReference>
<comment type="similarity">
    <text evidence="5">Belongs to the peptidase T1B family.</text>
</comment>
<dbReference type="InterPro" id="IPR035206">
    <property type="entry name" value="Proteasome_beta2"/>
</dbReference>
<evidence type="ECO:0000313" key="6">
    <source>
        <dbReference type="EMBL" id="KAF2098613.1"/>
    </source>
</evidence>
<dbReference type="InterPro" id="IPR023333">
    <property type="entry name" value="Proteasome_suB-type"/>
</dbReference>
<dbReference type="PROSITE" id="PS00854">
    <property type="entry name" value="PROTEASOME_BETA_1"/>
    <property type="match status" value="1"/>
</dbReference>
<dbReference type="CDD" id="cd03758">
    <property type="entry name" value="proteasome_beta_type_2"/>
    <property type="match status" value="1"/>
</dbReference>
<evidence type="ECO:0000256" key="2">
    <source>
        <dbReference type="ARBA" id="ARBA00022942"/>
    </source>
</evidence>
<dbReference type="PROSITE" id="PS51476">
    <property type="entry name" value="PROTEASOME_BETA_2"/>
    <property type="match status" value="1"/>
</dbReference>
<name>A0A9P4IEN2_9PEZI</name>
<keyword evidence="1 5" id="KW-0963">Cytoplasm</keyword>
<dbReference type="GO" id="GO:0019774">
    <property type="term" value="C:proteasome core complex, beta-subunit complex"/>
    <property type="evidence" value="ECO:0007669"/>
    <property type="project" value="UniProtKB-ARBA"/>
</dbReference>
<dbReference type="Proteomes" id="UP000799772">
    <property type="component" value="Unassembled WGS sequence"/>
</dbReference>
<keyword evidence="3 5" id="KW-0539">Nucleus</keyword>
<evidence type="ECO:0000256" key="4">
    <source>
        <dbReference type="ARBA" id="ARBA00026071"/>
    </source>
</evidence>
<dbReference type="GO" id="GO:0010498">
    <property type="term" value="P:proteasomal protein catabolic process"/>
    <property type="evidence" value="ECO:0007669"/>
    <property type="project" value="InterPro"/>
</dbReference>
<evidence type="ECO:0000256" key="3">
    <source>
        <dbReference type="ARBA" id="ARBA00023242"/>
    </source>
</evidence>
<keyword evidence="2 5" id="KW-0647">Proteasome</keyword>
<reference evidence="6" key="1">
    <citation type="journal article" date="2020" name="Stud. Mycol.">
        <title>101 Dothideomycetes genomes: a test case for predicting lifestyles and emergence of pathogens.</title>
        <authorList>
            <person name="Haridas S."/>
            <person name="Albert R."/>
            <person name="Binder M."/>
            <person name="Bloem J."/>
            <person name="Labutti K."/>
            <person name="Salamov A."/>
            <person name="Andreopoulos B."/>
            <person name="Baker S."/>
            <person name="Barry K."/>
            <person name="Bills G."/>
            <person name="Bluhm B."/>
            <person name="Cannon C."/>
            <person name="Castanera R."/>
            <person name="Culley D."/>
            <person name="Daum C."/>
            <person name="Ezra D."/>
            <person name="Gonzalez J."/>
            <person name="Henrissat B."/>
            <person name="Kuo A."/>
            <person name="Liang C."/>
            <person name="Lipzen A."/>
            <person name="Lutzoni F."/>
            <person name="Magnuson J."/>
            <person name="Mondo S."/>
            <person name="Nolan M."/>
            <person name="Ohm R."/>
            <person name="Pangilinan J."/>
            <person name="Park H.-J."/>
            <person name="Ramirez L."/>
            <person name="Alfaro M."/>
            <person name="Sun H."/>
            <person name="Tritt A."/>
            <person name="Yoshinaga Y."/>
            <person name="Zwiers L.-H."/>
            <person name="Turgeon B."/>
            <person name="Goodwin S."/>
            <person name="Spatafora J."/>
            <person name="Crous P."/>
            <person name="Grigoriev I."/>
        </authorList>
    </citation>
    <scope>NUCLEOTIDE SEQUENCE</scope>
    <source>
        <strain evidence="6">CBS 133067</strain>
    </source>
</reference>
<organism evidence="6 7">
    <name type="scientific">Rhizodiscina lignyota</name>
    <dbReference type="NCBI Taxonomy" id="1504668"/>
    <lineage>
        <taxon>Eukaryota</taxon>
        <taxon>Fungi</taxon>
        <taxon>Dikarya</taxon>
        <taxon>Ascomycota</taxon>
        <taxon>Pezizomycotina</taxon>
        <taxon>Dothideomycetes</taxon>
        <taxon>Pleosporomycetidae</taxon>
        <taxon>Aulographales</taxon>
        <taxon>Rhizodiscinaceae</taxon>
        <taxon>Rhizodiscina</taxon>
    </lineage>
</organism>
<dbReference type="InterPro" id="IPR001353">
    <property type="entry name" value="Proteasome_sua/b"/>
</dbReference>
<evidence type="ECO:0000256" key="1">
    <source>
        <dbReference type="ARBA" id="ARBA00022490"/>
    </source>
</evidence>
<comment type="subunit">
    <text evidence="4">The 26S proteasome consists of a 20S proteasome core and two 19S regulatory subunits. The 20S proteasome core is composed of 28 subunits that are arranged in four stacked rings, resulting in a barrel-shaped structure. The two end rings are each formed by seven alpha subunits, and the two central rings are each formed by seven beta subunits. The catalytic chamber with the active sites is on the inside of the barrel.</text>
</comment>
<dbReference type="PANTHER" id="PTHR32194:SF2">
    <property type="entry name" value="PROTEASOME SUBUNIT BETA TYPE-1"/>
    <property type="match status" value="1"/>
</dbReference>
<dbReference type="AlphaFoldDB" id="A0A9P4IEN2"/>
<sequence length="203" mass="22663">MEVLLGLTGKDFTLVASSKAAMRGVTILKATDDKTRELNKYNLMAFSGEAGDTVQFAEYVQANVQLYSMRNNSELGPAAVASFVRGELAKALRSRSPYTVNLLLGGFDPITQKPTLYWCDYLASLAQLPYAAHGYAQYYCLSTLDKHHHPDIDLEKGLKILRMCSDELKRRLPIDFKGLAVKIITKDGIREEDWVDDKQVLPA</sequence>
<comment type="subcellular location">
    <subcellularLocation>
        <location evidence="5">Cytoplasm</location>
    </subcellularLocation>
    <subcellularLocation>
        <location evidence="5">Nucleus</location>
    </subcellularLocation>
</comment>
<dbReference type="InterPro" id="IPR016050">
    <property type="entry name" value="Proteasome_bsu_CS"/>
</dbReference>
<dbReference type="GO" id="GO:0005737">
    <property type="term" value="C:cytoplasm"/>
    <property type="evidence" value="ECO:0007669"/>
    <property type="project" value="UniProtKB-SubCell"/>
</dbReference>
<dbReference type="InterPro" id="IPR029055">
    <property type="entry name" value="Ntn_hydrolases_N"/>
</dbReference>
<dbReference type="Gene3D" id="3.60.20.10">
    <property type="entry name" value="Glutamine Phosphoribosylpyrophosphate, subunit 1, domain 1"/>
    <property type="match status" value="1"/>
</dbReference>
<evidence type="ECO:0000256" key="5">
    <source>
        <dbReference type="RuleBase" id="RU004203"/>
    </source>
</evidence>
<dbReference type="GO" id="GO:0005634">
    <property type="term" value="C:nucleus"/>
    <property type="evidence" value="ECO:0007669"/>
    <property type="project" value="UniProtKB-SubCell"/>
</dbReference>
<dbReference type="Pfam" id="PF00227">
    <property type="entry name" value="Proteasome"/>
    <property type="match status" value="1"/>
</dbReference>
<dbReference type="SUPFAM" id="SSF56235">
    <property type="entry name" value="N-terminal nucleophile aminohydrolases (Ntn hydrolases)"/>
    <property type="match status" value="1"/>
</dbReference>
<dbReference type="OrthoDB" id="268428at2759"/>